<evidence type="ECO:0000256" key="2">
    <source>
        <dbReference type="ARBA" id="ARBA00005745"/>
    </source>
</evidence>
<reference evidence="9 10" key="1">
    <citation type="submission" date="2015-03" db="EMBL/GenBank/DDBJ databases">
        <authorList>
            <consortium name="Pathogen Informatics"/>
            <person name="Murphy D."/>
        </authorList>
    </citation>
    <scope>NUCLEOTIDE SEQUENCE [LARGE SCALE GENOMIC DNA]</scope>
    <source>
        <strain evidence="9 10">IP05342</strain>
    </source>
</reference>
<keyword evidence="4 7" id="KW-0812">Transmembrane</keyword>
<dbReference type="EMBL" id="CPXJ01000024">
    <property type="protein sequence ID" value="CND79393.1"/>
    <property type="molecule type" value="Genomic_DNA"/>
</dbReference>
<accession>A0ABM9RZS5</accession>
<evidence type="ECO:0000313" key="9">
    <source>
        <dbReference type="EMBL" id="CND79393.1"/>
    </source>
</evidence>
<keyword evidence="10" id="KW-1185">Reference proteome</keyword>
<dbReference type="InterPro" id="IPR003004">
    <property type="entry name" value="GspF/PilC"/>
</dbReference>
<feature type="domain" description="Type II secretion system protein GspF" evidence="8">
    <location>
        <begin position="61"/>
        <end position="181"/>
    </location>
</feature>
<evidence type="ECO:0000256" key="7">
    <source>
        <dbReference type="SAM" id="Phobius"/>
    </source>
</evidence>
<feature type="transmembrane region" description="Helical" evidence="7">
    <location>
        <begin position="12"/>
        <end position="29"/>
    </location>
</feature>
<keyword evidence="3" id="KW-1003">Cell membrane</keyword>
<dbReference type="InterPro" id="IPR042094">
    <property type="entry name" value="T2SS_GspF_sf"/>
</dbReference>
<organism evidence="9 10">
    <name type="scientific">Yersinia enterocolitica</name>
    <dbReference type="NCBI Taxonomy" id="630"/>
    <lineage>
        <taxon>Bacteria</taxon>
        <taxon>Pseudomonadati</taxon>
        <taxon>Pseudomonadota</taxon>
        <taxon>Gammaproteobacteria</taxon>
        <taxon>Enterobacterales</taxon>
        <taxon>Yersiniaceae</taxon>
        <taxon>Yersinia</taxon>
    </lineage>
</organism>
<evidence type="ECO:0000259" key="8">
    <source>
        <dbReference type="Pfam" id="PF00482"/>
    </source>
</evidence>
<evidence type="ECO:0000256" key="4">
    <source>
        <dbReference type="ARBA" id="ARBA00022692"/>
    </source>
</evidence>
<keyword evidence="6 7" id="KW-0472">Membrane</keyword>
<proteinExistence type="inferred from homology"/>
<evidence type="ECO:0000256" key="3">
    <source>
        <dbReference type="ARBA" id="ARBA00022475"/>
    </source>
</evidence>
<feature type="transmembrane region" description="Helical" evidence="7">
    <location>
        <begin position="155"/>
        <end position="180"/>
    </location>
</feature>
<comment type="subcellular location">
    <subcellularLocation>
        <location evidence="1">Cell membrane</location>
        <topology evidence="1">Multi-pass membrane protein</topology>
    </subcellularLocation>
</comment>
<evidence type="ECO:0000256" key="1">
    <source>
        <dbReference type="ARBA" id="ARBA00004651"/>
    </source>
</evidence>
<evidence type="ECO:0000256" key="6">
    <source>
        <dbReference type="ARBA" id="ARBA00023136"/>
    </source>
</evidence>
<evidence type="ECO:0000313" key="10">
    <source>
        <dbReference type="Proteomes" id="UP000041601"/>
    </source>
</evidence>
<gene>
    <name evidence="9" type="primary">epsF_2</name>
    <name evidence="9" type="ORF">ERS137959_02213</name>
</gene>
<comment type="similarity">
    <text evidence="2">Belongs to the GSP F family.</text>
</comment>
<dbReference type="PANTHER" id="PTHR30012:SF0">
    <property type="entry name" value="TYPE II SECRETION SYSTEM PROTEIN F-RELATED"/>
    <property type="match status" value="1"/>
</dbReference>
<name>A0ABM9RZS5_YEREN</name>
<dbReference type="Gene3D" id="1.20.81.30">
    <property type="entry name" value="Type II secretion system (T2SS), domain F"/>
    <property type="match status" value="1"/>
</dbReference>
<dbReference type="InterPro" id="IPR018076">
    <property type="entry name" value="T2SS_GspF_dom"/>
</dbReference>
<sequence length="191" mass="21650">MVTSHWIEDNIVSIIIILVIFSFSIYGISKIRKINMFIESCYLKLPIFGRLISKLNISRYMRMMAILSSNGVNLIRTMDVSTGVVTNLYIKQRLDDAVTLVSEGGSLSSSLSNSRMFSPMTIHMIASGERSGKLDEVLKKITDIQEQEIIEEINVFVILLEPVIMISMASFIFFIVLAIFQPILEMNNLIF</sequence>
<protein>
    <submittedName>
        <fullName evidence="9">General secretion pathway protein F</fullName>
    </submittedName>
</protein>
<dbReference type="Proteomes" id="UP000041601">
    <property type="component" value="Unassembled WGS sequence"/>
</dbReference>
<dbReference type="PANTHER" id="PTHR30012">
    <property type="entry name" value="GENERAL SECRETION PATHWAY PROTEIN"/>
    <property type="match status" value="1"/>
</dbReference>
<keyword evidence="5 7" id="KW-1133">Transmembrane helix</keyword>
<dbReference type="RefSeq" id="WP_229765230.1">
    <property type="nucleotide sequence ID" value="NZ_CPXJ01000024.1"/>
</dbReference>
<evidence type="ECO:0000256" key="5">
    <source>
        <dbReference type="ARBA" id="ARBA00022989"/>
    </source>
</evidence>
<comment type="caution">
    <text evidence="9">The sequence shown here is derived from an EMBL/GenBank/DDBJ whole genome shotgun (WGS) entry which is preliminary data.</text>
</comment>
<dbReference type="Pfam" id="PF00482">
    <property type="entry name" value="T2SSF"/>
    <property type="match status" value="1"/>
</dbReference>